<dbReference type="InterPro" id="IPR036396">
    <property type="entry name" value="Cyt_P450_sf"/>
</dbReference>
<dbReference type="Gene3D" id="1.10.630.10">
    <property type="entry name" value="Cytochrome P450"/>
    <property type="match status" value="1"/>
</dbReference>
<protein>
    <recommendedName>
        <fullName evidence="5">Cytochrome P450</fullName>
    </recommendedName>
</protein>
<dbReference type="InterPro" id="IPR001128">
    <property type="entry name" value="Cyt_P450"/>
</dbReference>
<dbReference type="Proteomes" id="UP000198634">
    <property type="component" value="Unassembled WGS sequence"/>
</dbReference>
<dbReference type="InterPro" id="IPR002397">
    <property type="entry name" value="Cyt_P450_B"/>
</dbReference>
<dbReference type="PRINTS" id="PR00359">
    <property type="entry name" value="BP450"/>
</dbReference>
<evidence type="ECO:0000256" key="2">
    <source>
        <dbReference type="RuleBase" id="RU000461"/>
    </source>
</evidence>
<keyword evidence="2" id="KW-0349">Heme</keyword>
<comment type="similarity">
    <text evidence="1 2">Belongs to the cytochrome P450 family.</text>
</comment>
<evidence type="ECO:0000313" key="3">
    <source>
        <dbReference type="EMBL" id="SEQ79984.1"/>
    </source>
</evidence>
<sequence length="391" mass="43564">MPQAPINDTVTIHQLIDDPYPIYRRFRQETPVVHVKAVGRTMLTKAAHTRAVKDNPGLFSSDDPGTPQTLAFRTRTMMRKDGEEHMCERMAMAPALSPKNLKQIWVPGYEVLTEKYLDALPRGEVVDLFSLLAGPISGRKVADFCGLTQVSDDDMQRWCQTLIDAAGNFGWFQDLFDKADKVNDEVDAAVAQSIVRLQGADDQSALATMINAENPIPLSQIQANLKLAISGGVNESRDSMLTTIFGLLTNPDQLEEVKRTNGWGGAFEEAVRWVAPIQVSSRRVTEDTEIGGIDIPKDEVVMTVQASSNHDEELFDEPEKFNAFRRPNPHQSFGSGPHHCFGTHLARMTVGKTMLPLIFERFPNMQLVDPDTVKWTGFGFRGPLSMPVRLQ</sequence>
<dbReference type="SUPFAM" id="SSF48264">
    <property type="entry name" value="Cytochrome P450"/>
    <property type="match status" value="1"/>
</dbReference>
<dbReference type="GO" id="GO:0016705">
    <property type="term" value="F:oxidoreductase activity, acting on paired donors, with incorporation or reduction of molecular oxygen"/>
    <property type="evidence" value="ECO:0007669"/>
    <property type="project" value="InterPro"/>
</dbReference>
<dbReference type="InterPro" id="IPR017972">
    <property type="entry name" value="Cyt_P450_CS"/>
</dbReference>
<dbReference type="OrthoDB" id="9801155at2"/>
<keyword evidence="2" id="KW-0479">Metal-binding</keyword>
<evidence type="ECO:0000256" key="1">
    <source>
        <dbReference type="ARBA" id="ARBA00010617"/>
    </source>
</evidence>
<accession>A0A1H9IZF0</accession>
<dbReference type="STRING" id="657014.SAMN04488092_11387"/>
<keyword evidence="2" id="KW-0503">Monooxygenase</keyword>
<proteinExistence type="inferred from homology"/>
<dbReference type="PANTHER" id="PTHR46696">
    <property type="entry name" value="P450, PUTATIVE (EUROFUNG)-RELATED"/>
    <property type="match status" value="1"/>
</dbReference>
<dbReference type="PANTHER" id="PTHR46696:SF1">
    <property type="entry name" value="CYTOCHROME P450 YJIB-RELATED"/>
    <property type="match status" value="1"/>
</dbReference>
<evidence type="ECO:0000313" key="4">
    <source>
        <dbReference type="Proteomes" id="UP000198634"/>
    </source>
</evidence>
<dbReference type="GO" id="GO:0005506">
    <property type="term" value="F:iron ion binding"/>
    <property type="evidence" value="ECO:0007669"/>
    <property type="project" value="InterPro"/>
</dbReference>
<evidence type="ECO:0008006" key="5">
    <source>
        <dbReference type="Google" id="ProtNLM"/>
    </source>
</evidence>
<dbReference type="EMBL" id="FOEP01000013">
    <property type="protein sequence ID" value="SEQ79984.1"/>
    <property type="molecule type" value="Genomic_DNA"/>
</dbReference>
<name>A0A1H9IZF0_9RHOB</name>
<dbReference type="GO" id="GO:0004497">
    <property type="term" value="F:monooxygenase activity"/>
    <property type="evidence" value="ECO:0007669"/>
    <property type="project" value="UniProtKB-KW"/>
</dbReference>
<dbReference type="PROSITE" id="PS00086">
    <property type="entry name" value="CYTOCHROME_P450"/>
    <property type="match status" value="1"/>
</dbReference>
<dbReference type="Pfam" id="PF00067">
    <property type="entry name" value="p450"/>
    <property type="match status" value="1"/>
</dbReference>
<keyword evidence="4" id="KW-1185">Reference proteome</keyword>
<gene>
    <name evidence="3" type="ORF">SAMN04488092_11387</name>
</gene>
<organism evidence="3 4">
    <name type="scientific">Thalassovita taeanensis</name>
    <dbReference type="NCBI Taxonomy" id="657014"/>
    <lineage>
        <taxon>Bacteria</taxon>
        <taxon>Pseudomonadati</taxon>
        <taxon>Pseudomonadota</taxon>
        <taxon>Alphaproteobacteria</taxon>
        <taxon>Rhodobacterales</taxon>
        <taxon>Roseobacteraceae</taxon>
        <taxon>Thalassovita</taxon>
    </lineage>
</organism>
<dbReference type="GO" id="GO:0020037">
    <property type="term" value="F:heme binding"/>
    <property type="evidence" value="ECO:0007669"/>
    <property type="project" value="InterPro"/>
</dbReference>
<dbReference type="AlphaFoldDB" id="A0A1H9IZF0"/>
<reference evidence="3 4" key="1">
    <citation type="submission" date="2016-10" db="EMBL/GenBank/DDBJ databases">
        <authorList>
            <person name="de Groot N.N."/>
        </authorList>
    </citation>
    <scope>NUCLEOTIDE SEQUENCE [LARGE SCALE GENOMIC DNA]</scope>
    <source>
        <strain evidence="3 4">DSM 22007</strain>
    </source>
</reference>
<keyword evidence="2" id="KW-0408">Iron</keyword>
<keyword evidence="2" id="KW-0560">Oxidoreductase</keyword>